<dbReference type="RefSeq" id="WP_345549787.1">
    <property type="nucleotide sequence ID" value="NZ_BAABRT010000007.1"/>
</dbReference>
<keyword evidence="1" id="KW-0812">Transmembrane</keyword>
<comment type="caution">
    <text evidence="2">The sequence shown here is derived from an EMBL/GenBank/DDBJ whole genome shotgun (WGS) entry which is preliminary data.</text>
</comment>
<dbReference type="Gene3D" id="3.30.1390.10">
    <property type="match status" value="1"/>
</dbReference>
<dbReference type="InterPro" id="IPR014719">
    <property type="entry name" value="Ribosomal_bL12_C/ClpS-like"/>
</dbReference>
<sequence>MEADKYLSKEVLREIKRGRKVNAIKILRQKHNLSFSAAKEIVDAKSLGMDQIEVGIKGEDLGKFLPKLALLVVMVLVVYFFNKAIS</sequence>
<dbReference type="Proteomes" id="UP001408594">
    <property type="component" value="Unassembled WGS sequence"/>
</dbReference>
<dbReference type="EMBL" id="BAABRT010000007">
    <property type="protein sequence ID" value="GAA5524665.1"/>
    <property type="molecule type" value="Genomic_DNA"/>
</dbReference>
<keyword evidence="3" id="KW-1185">Reference proteome</keyword>
<name>A0ABP9WR15_9GAMM</name>
<accession>A0ABP9WR15</accession>
<proteinExistence type="predicted"/>
<evidence type="ECO:0008006" key="4">
    <source>
        <dbReference type="Google" id="ProtNLM"/>
    </source>
</evidence>
<evidence type="ECO:0000313" key="2">
    <source>
        <dbReference type="EMBL" id="GAA5524665.1"/>
    </source>
</evidence>
<organism evidence="2 3">
    <name type="scientific">Microbulbifer aestuariivivens</name>
    <dbReference type="NCBI Taxonomy" id="1908308"/>
    <lineage>
        <taxon>Bacteria</taxon>
        <taxon>Pseudomonadati</taxon>
        <taxon>Pseudomonadota</taxon>
        <taxon>Gammaproteobacteria</taxon>
        <taxon>Cellvibrionales</taxon>
        <taxon>Microbulbiferaceae</taxon>
        <taxon>Microbulbifer</taxon>
    </lineage>
</organism>
<reference evidence="2 3" key="1">
    <citation type="submission" date="2024-02" db="EMBL/GenBank/DDBJ databases">
        <title>Microbulbifer aestuariivivens NBRC 112533.</title>
        <authorList>
            <person name="Ichikawa N."/>
            <person name="Katano-Makiyama Y."/>
            <person name="Hidaka K."/>
        </authorList>
    </citation>
    <scope>NUCLEOTIDE SEQUENCE [LARGE SCALE GENOMIC DNA]</scope>
    <source>
        <strain evidence="2 3">NBRC 112533</strain>
    </source>
</reference>
<evidence type="ECO:0000256" key="1">
    <source>
        <dbReference type="SAM" id="Phobius"/>
    </source>
</evidence>
<gene>
    <name evidence="2" type="ORF">Maes01_01222</name>
</gene>
<keyword evidence="1" id="KW-0472">Membrane</keyword>
<keyword evidence="1" id="KW-1133">Transmembrane helix</keyword>
<feature type="transmembrane region" description="Helical" evidence="1">
    <location>
        <begin position="64"/>
        <end position="81"/>
    </location>
</feature>
<protein>
    <recommendedName>
        <fullName evidence="4">Ribosomal protein L7/L12 C-terminal domain-containing protein</fullName>
    </recommendedName>
</protein>
<evidence type="ECO:0000313" key="3">
    <source>
        <dbReference type="Proteomes" id="UP001408594"/>
    </source>
</evidence>